<name>A0A6C0LI17_9ZZZZ</name>
<dbReference type="AlphaFoldDB" id="A0A6C0LI17"/>
<proteinExistence type="predicted"/>
<reference evidence="1" key="1">
    <citation type="journal article" date="2020" name="Nature">
        <title>Giant virus diversity and host interactions through global metagenomics.</title>
        <authorList>
            <person name="Schulz F."/>
            <person name="Roux S."/>
            <person name="Paez-Espino D."/>
            <person name="Jungbluth S."/>
            <person name="Walsh D.A."/>
            <person name="Denef V.J."/>
            <person name="McMahon K.D."/>
            <person name="Konstantinidis K.T."/>
            <person name="Eloe-Fadrosh E.A."/>
            <person name="Kyrpides N.C."/>
            <person name="Woyke T."/>
        </authorList>
    </citation>
    <scope>NUCLEOTIDE SEQUENCE</scope>
    <source>
        <strain evidence="1">GVMAG-M-3300027833-19</strain>
    </source>
</reference>
<sequence length="130" mass="16057">MDNILCLSSIATFYAVLKRHNHKKWIDHQREIFDQQKSDERYLRVLSHMNNTRLDPYYKLKALIVSAYEYDIKKQNKYFTPRAKRELTENWKNLYEELKETYNYDYNQIFHAMSIYKIFSDNPNKRAYRL</sequence>
<dbReference type="EMBL" id="MN740510">
    <property type="protein sequence ID" value="QHU30616.1"/>
    <property type="molecule type" value="Genomic_DNA"/>
</dbReference>
<protein>
    <submittedName>
        <fullName evidence="1">Uncharacterized protein</fullName>
    </submittedName>
</protein>
<organism evidence="1">
    <name type="scientific">viral metagenome</name>
    <dbReference type="NCBI Taxonomy" id="1070528"/>
    <lineage>
        <taxon>unclassified sequences</taxon>
        <taxon>metagenomes</taxon>
        <taxon>organismal metagenomes</taxon>
    </lineage>
</organism>
<evidence type="ECO:0000313" key="1">
    <source>
        <dbReference type="EMBL" id="QHU30616.1"/>
    </source>
</evidence>
<accession>A0A6C0LI17</accession>